<dbReference type="EMBL" id="CAXAMN010015891">
    <property type="protein sequence ID" value="CAK9046790.1"/>
    <property type="molecule type" value="Genomic_DNA"/>
</dbReference>
<dbReference type="Proteomes" id="UP001642484">
    <property type="component" value="Unassembled WGS sequence"/>
</dbReference>
<name>A0ABP0M9C1_9DINO</name>
<keyword evidence="1" id="KW-0175">Coiled coil</keyword>
<sequence>MAAERLAFFFQSLAWIQDPGGGITFRAETDALTAGMFDPGTVPSLTQIIPAYNEVVIPSVDFLRAGALPEDAMNQSPDDQHGIGDLTAPPLGDGVNPNLAFIISQFPEEWMFLAKRLFHEGLIEQPNSHELYKSFMKRKLRDGLVLEVRLWAAMRTQTVAKTVVGALQYARALASLPKMKQYYAQFPEKRNPEDHSELILAHQSFGMKAPEGSPENDEAVRLLLSRHANDPVFLVFDLTPATSEDVWYMVEAFLTRRGGYQLGAFSYASVKCRWDSALGDLSVLEVLPRKYPLRLGQGEYKTQGKACNQLNAIRFASGHYIQALDCNMGTFKGEGFKVPYVLRLFMPLDKKNRVATQCRFLGFREHIYTAREGTVGKCHAAAEWTFGTIYQRFLSGMGTRMHYGHPDFVDGFWARNRGGMSKGSPVVNLSEDIFAGRVGDRRSLDVVLTSVRRCQGPLLNESSSYNVHMREEASPHVDALEFEKGREAAFNAASAFFAKISGGSVGILRSRDNHLLCERIGILHSLSFYFTSVAFYVSNLLIDISITLYVTLFIVFTLANIDLTKLSALGSSFSSEWLLSLGIMSLFPQLFEMILEPRGSRVTEIHSFLHKHDLKGWKLGVGSQGSSKLYCKQFATCKLTLQRLLDSGLCIKKKQVELALSLTADNHKQVREAISELNGYQTRYQRLDDKGVERAKEIIRVGQQLRNASSEQKLEMLRVKLEGLREEHALQNSITKCCRLRRHIRESLQDGGTGQLRLQLSQTLDSAKVLMRFCDRLGGGIYNEKCKTGARKAVLQWTASGKTMQHAANVLCSIPSAQGPRLEIAAKGNVAKADRSQVAHVLNLLKQQGHQPGNFQCSWTYFSVFLMQRDQFRLLGLRAHYAWKLTRRYPLCWRSFISSCAKNDLNKWTLKHLSSGYYKLRCVDTATCKLTLQRLLKCGLDVKKKQAALALSLTPDNHKQVREAIHELNGYQTRYQRLDDKGVERAKDIQRVGNQLRNASSQQKLETLRVKLGDLREEHTLQNLVTKCRRLRRHIRQSLQEGGVMMPIRQSRIG</sequence>
<evidence type="ECO:0000313" key="5">
    <source>
        <dbReference type="Proteomes" id="UP001642484"/>
    </source>
</evidence>
<evidence type="ECO:0000313" key="4">
    <source>
        <dbReference type="EMBL" id="CAK9046790.1"/>
    </source>
</evidence>
<protein>
    <recommendedName>
        <fullName evidence="3">Glycosyl transferase 48 domain-containing protein</fullName>
    </recommendedName>
</protein>
<feature type="coiled-coil region" evidence="1">
    <location>
        <begin position="670"/>
        <end position="727"/>
    </location>
</feature>
<keyword evidence="2" id="KW-1133">Transmembrane helix</keyword>
<comment type="caution">
    <text evidence="4">The sequence shown here is derived from an EMBL/GenBank/DDBJ whole genome shotgun (WGS) entry which is preliminary data.</text>
</comment>
<evidence type="ECO:0000256" key="1">
    <source>
        <dbReference type="SAM" id="Coils"/>
    </source>
</evidence>
<proteinExistence type="predicted"/>
<evidence type="ECO:0000256" key="2">
    <source>
        <dbReference type="SAM" id="Phobius"/>
    </source>
</evidence>
<feature type="coiled-coil region" evidence="1">
    <location>
        <begin position="961"/>
        <end position="1041"/>
    </location>
</feature>
<dbReference type="Pfam" id="PF02364">
    <property type="entry name" value="Glucan_synthase"/>
    <property type="match status" value="2"/>
</dbReference>
<reference evidence="4 5" key="1">
    <citation type="submission" date="2024-02" db="EMBL/GenBank/DDBJ databases">
        <authorList>
            <person name="Chen Y."/>
            <person name="Shah S."/>
            <person name="Dougan E. K."/>
            <person name="Thang M."/>
            <person name="Chan C."/>
        </authorList>
    </citation>
    <scope>NUCLEOTIDE SEQUENCE [LARGE SCALE GENOMIC DNA]</scope>
</reference>
<feature type="transmembrane region" description="Helical" evidence="2">
    <location>
        <begin position="544"/>
        <end position="561"/>
    </location>
</feature>
<keyword evidence="5" id="KW-1185">Reference proteome</keyword>
<accession>A0ABP0M9C1</accession>
<keyword evidence="2" id="KW-0812">Transmembrane</keyword>
<feature type="domain" description="Glycosyl transferase 48" evidence="3">
    <location>
        <begin position="289"/>
        <end position="436"/>
    </location>
</feature>
<gene>
    <name evidence="4" type="ORF">CCMP2556_LOCUS24285</name>
</gene>
<dbReference type="InterPro" id="IPR003440">
    <property type="entry name" value="Glyco_trans_48_dom"/>
</dbReference>
<feature type="domain" description="Glycosyl transferase 48" evidence="3">
    <location>
        <begin position="466"/>
        <end position="557"/>
    </location>
</feature>
<organism evidence="4 5">
    <name type="scientific">Durusdinium trenchii</name>
    <dbReference type="NCBI Taxonomy" id="1381693"/>
    <lineage>
        <taxon>Eukaryota</taxon>
        <taxon>Sar</taxon>
        <taxon>Alveolata</taxon>
        <taxon>Dinophyceae</taxon>
        <taxon>Suessiales</taxon>
        <taxon>Symbiodiniaceae</taxon>
        <taxon>Durusdinium</taxon>
    </lineage>
</organism>
<dbReference type="PANTHER" id="PTHR12741">
    <property type="entry name" value="LYST-INTERACTING PROTEIN LIP5 DOPAMINE RESPONSIVE PROTEIN DRG-1"/>
    <property type="match status" value="1"/>
</dbReference>
<dbReference type="PANTHER" id="PTHR12741:SF48">
    <property type="entry name" value="1,3-BETA-GLUCAN SYNTHASE COMPONENT FKS1-RELATED"/>
    <property type="match status" value="1"/>
</dbReference>
<feature type="transmembrane region" description="Helical" evidence="2">
    <location>
        <begin position="573"/>
        <end position="591"/>
    </location>
</feature>
<keyword evidence="2" id="KW-0472">Membrane</keyword>
<evidence type="ECO:0000259" key="3">
    <source>
        <dbReference type="Pfam" id="PF02364"/>
    </source>
</evidence>